<sequence length="78" mass="9199">MQKKYGKRSAKLVSRPHKRQFHVFVKLQQKLKCKICDGEVKFFKRDERGVDFKFCVVCECDDTLIAPKLGKHMKLIDV</sequence>
<evidence type="ECO:0000313" key="1">
    <source>
        <dbReference type="EMBL" id="KAL1513736.1"/>
    </source>
</evidence>
<dbReference type="AlphaFoldDB" id="A0ABD1F8R3"/>
<reference evidence="1 2" key="1">
    <citation type="submission" date="2024-05" db="EMBL/GenBank/DDBJ databases">
        <title>Genetic variation in Jamaican populations of the coffee berry borer (Hypothenemus hampei).</title>
        <authorList>
            <person name="Errbii M."/>
            <person name="Myrie A."/>
        </authorList>
    </citation>
    <scope>NUCLEOTIDE SEQUENCE [LARGE SCALE GENOMIC DNA]</scope>
    <source>
        <strain evidence="1">JA-Hopewell-2020-01-JO</strain>
        <tissue evidence="1">Whole body</tissue>
    </source>
</reference>
<keyword evidence="2" id="KW-1185">Reference proteome</keyword>
<comment type="caution">
    <text evidence="1">The sequence shown here is derived from an EMBL/GenBank/DDBJ whole genome shotgun (WGS) entry which is preliminary data.</text>
</comment>
<dbReference type="Proteomes" id="UP001566132">
    <property type="component" value="Unassembled WGS sequence"/>
</dbReference>
<gene>
    <name evidence="1" type="ORF">ABEB36_003106</name>
</gene>
<dbReference type="EMBL" id="JBDJPC010000002">
    <property type="protein sequence ID" value="KAL1513736.1"/>
    <property type="molecule type" value="Genomic_DNA"/>
</dbReference>
<protein>
    <submittedName>
        <fullName evidence="1">Uncharacterized protein</fullName>
    </submittedName>
</protein>
<proteinExistence type="predicted"/>
<accession>A0ABD1F8R3</accession>
<organism evidence="1 2">
    <name type="scientific">Hypothenemus hampei</name>
    <name type="common">Coffee berry borer</name>
    <dbReference type="NCBI Taxonomy" id="57062"/>
    <lineage>
        <taxon>Eukaryota</taxon>
        <taxon>Metazoa</taxon>
        <taxon>Ecdysozoa</taxon>
        <taxon>Arthropoda</taxon>
        <taxon>Hexapoda</taxon>
        <taxon>Insecta</taxon>
        <taxon>Pterygota</taxon>
        <taxon>Neoptera</taxon>
        <taxon>Endopterygota</taxon>
        <taxon>Coleoptera</taxon>
        <taxon>Polyphaga</taxon>
        <taxon>Cucujiformia</taxon>
        <taxon>Curculionidae</taxon>
        <taxon>Scolytinae</taxon>
        <taxon>Hypothenemus</taxon>
    </lineage>
</organism>
<evidence type="ECO:0000313" key="2">
    <source>
        <dbReference type="Proteomes" id="UP001566132"/>
    </source>
</evidence>
<name>A0ABD1F8R3_HYPHA</name>